<dbReference type="EMBL" id="CP081070">
    <property type="protein sequence ID" value="UWQ53268.1"/>
    <property type="molecule type" value="Genomic_DNA"/>
</dbReference>
<keyword evidence="5" id="KW-1185">Reference proteome</keyword>
<gene>
    <name evidence="3" type="ORF">K3721_14920</name>
    <name evidence="4" type="ORF">K3722_15330</name>
</gene>
<dbReference type="Proteomes" id="UP001058184">
    <property type="component" value="Chromosome"/>
</dbReference>
<proteinExistence type="predicted"/>
<accession>A0A9Q9HEF1</accession>
<sequence>MAWVSSVIGAIGGLGLMLAAVFLGGWPVWLAVVVYPFTAAVLALVLIAPLSWRRSRRKTSSGRHSAKIGKTPDKPQELGQRPF</sequence>
<reference evidence="3" key="1">
    <citation type="submission" date="2021-08" db="EMBL/GenBank/DDBJ databases">
        <authorList>
            <person name="Nwanade C."/>
            <person name="Wang M."/>
            <person name="Masoudi A."/>
            <person name="Yu Z."/>
            <person name="Liu J."/>
        </authorList>
    </citation>
    <scope>NUCLEOTIDE SEQUENCE</scope>
    <source>
        <strain evidence="3">S122</strain>
        <strain evidence="4">S141</strain>
    </source>
</reference>
<feature type="transmembrane region" description="Helical" evidence="2">
    <location>
        <begin position="7"/>
        <end position="26"/>
    </location>
</feature>
<feature type="transmembrane region" description="Helical" evidence="2">
    <location>
        <begin position="32"/>
        <end position="52"/>
    </location>
</feature>
<keyword evidence="2" id="KW-0472">Membrane</keyword>
<feature type="region of interest" description="Disordered" evidence="1">
    <location>
        <begin position="54"/>
        <end position="83"/>
    </location>
</feature>
<dbReference type="Proteomes" id="UP001058713">
    <property type="component" value="Chromosome"/>
</dbReference>
<dbReference type="AlphaFoldDB" id="A0A9Q9HEF1"/>
<keyword evidence="2" id="KW-1133">Transmembrane helix</keyword>
<dbReference type="RefSeq" id="WP_259970937.1">
    <property type="nucleotide sequence ID" value="NZ_CP081070.1"/>
</dbReference>
<evidence type="ECO:0000313" key="3">
    <source>
        <dbReference type="EMBL" id="UWQ53268.1"/>
    </source>
</evidence>
<keyword evidence="2" id="KW-0812">Transmembrane</keyword>
<evidence type="ECO:0000313" key="5">
    <source>
        <dbReference type="Proteomes" id="UP001058184"/>
    </source>
</evidence>
<name>A0A9Q9HEF1_LEICA</name>
<evidence type="ECO:0000256" key="1">
    <source>
        <dbReference type="SAM" id="MobiDB-lite"/>
    </source>
</evidence>
<evidence type="ECO:0000313" key="6">
    <source>
        <dbReference type="Proteomes" id="UP001058713"/>
    </source>
</evidence>
<organism evidence="3 6">
    <name type="scientific">Leisingera caerulea</name>
    <name type="common">Phaeobacter caeruleus</name>
    <dbReference type="NCBI Taxonomy" id="506591"/>
    <lineage>
        <taxon>Bacteria</taxon>
        <taxon>Pseudomonadati</taxon>
        <taxon>Pseudomonadota</taxon>
        <taxon>Alphaproteobacteria</taxon>
        <taxon>Rhodobacterales</taxon>
        <taxon>Roseobacteraceae</taxon>
        <taxon>Leisingera</taxon>
    </lineage>
</organism>
<dbReference type="KEGG" id="lcae:K3721_14920"/>
<evidence type="ECO:0000256" key="2">
    <source>
        <dbReference type="SAM" id="Phobius"/>
    </source>
</evidence>
<feature type="compositionally biased region" description="Basic residues" evidence="1">
    <location>
        <begin position="54"/>
        <end position="67"/>
    </location>
</feature>
<dbReference type="EMBL" id="CP081078">
    <property type="protein sequence ID" value="UWQ57848.1"/>
    <property type="molecule type" value="Genomic_DNA"/>
</dbReference>
<protein>
    <submittedName>
        <fullName evidence="3">Uncharacterized protein</fullName>
    </submittedName>
</protein>
<evidence type="ECO:0000313" key="4">
    <source>
        <dbReference type="EMBL" id="UWQ57848.1"/>
    </source>
</evidence>